<reference evidence="9 10" key="1">
    <citation type="submission" date="2018-03" db="EMBL/GenBank/DDBJ databases">
        <title>Comparative analysis of microorganisms from saline springs in Andes Mountain Range, Colombia.</title>
        <authorList>
            <person name="Rubin E."/>
        </authorList>
    </citation>
    <scope>NUCLEOTIDE SEQUENCE [LARGE SCALE GENOMIC DNA]</scope>
    <source>
        <strain evidence="9 10">CG 35</strain>
    </source>
</reference>
<dbReference type="AlphaFoldDB" id="A0A2T0YEW9"/>
<dbReference type="Pfam" id="PF02397">
    <property type="entry name" value="Bac_transf"/>
    <property type="match status" value="1"/>
</dbReference>
<feature type="transmembrane region" description="Helical" evidence="7">
    <location>
        <begin position="383"/>
        <end position="404"/>
    </location>
</feature>
<dbReference type="GO" id="GO:0016020">
    <property type="term" value="C:membrane"/>
    <property type="evidence" value="ECO:0007669"/>
    <property type="project" value="UniProtKB-SubCell"/>
</dbReference>
<evidence type="ECO:0000256" key="1">
    <source>
        <dbReference type="ARBA" id="ARBA00004141"/>
    </source>
</evidence>
<dbReference type="PANTHER" id="PTHR30576">
    <property type="entry name" value="COLANIC BIOSYNTHESIS UDP-GLUCOSE LIPID CARRIER TRANSFERASE"/>
    <property type="match status" value="1"/>
</dbReference>
<evidence type="ECO:0000256" key="5">
    <source>
        <dbReference type="ARBA" id="ARBA00022989"/>
    </source>
</evidence>
<dbReference type="PANTHER" id="PTHR30576:SF10">
    <property type="entry name" value="SLL5057 PROTEIN"/>
    <property type="match status" value="1"/>
</dbReference>
<evidence type="ECO:0000256" key="6">
    <source>
        <dbReference type="ARBA" id="ARBA00023136"/>
    </source>
</evidence>
<keyword evidence="5 7" id="KW-1133">Transmembrane helix</keyword>
<name>A0A2T0YEW9_9MICC</name>
<feature type="transmembrane region" description="Helical" evidence="7">
    <location>
        <begin position="209"/>
        <end position="228"/>
    </location>
</feature>
<gene>
    <name evidence="9" type="ORF">BCL67_1153</name>
</gene>
<feature type="transmembrane region" description="Helical" evidence="7">
    <location>
        <begin position="107"/>
        <end position="127"/>
    </location>
</feature>
<dbReference type="Gene3D" id="3.40.50.720">
    <property type="entry name" value="NAD(P)-binding Rossmann-like Domain"/>
    <property type="match status" value="1"/>
</dbReference>
<proteinExistence type="inferred from homology"/>
<protein>
    <submittedName>
        <fullName evidence="9">Undecaprenyl-phosphate galactose phosphotransferase WbaP/exopolysaccharide biosynthesis polyprenyl glycosylphosphotransferase</fullName>
    </submittedName>
</protein>
<sequence length="573" mass="63739">MILRRIRNRRCAGCVVSSAIISGILHEARTLVWEISLLGGSHEVCSVIVQPSRPCRKGGDCVSIGLNLPEAPDSDHKLGPRPNLELKNSHPEESKWESWRRSFANRLAFSDSVVVIAVVVGVQVAWVSLGSEAEFSLPAAGEGRINYLLVSLVIVGLWLAMLWMTGSRNSRVIGSGWLEYRIIADSGIKLFAGFATLAFLLNLNLARGYLLLIFPIGIMALLVERWVWRRWLHRRRRNGQHCRRVLLMGSPASVEHIAQELGRQQWAGYKVVGVCLSRTQVGIKTEIAGIPVVGDFSTARVAMKRIAADTVIVTSSDDLDPRRVKELSWELEQDKYSLIMAPSLTDVSGPRIHSRPVSGLPLLHVETPQYTGLRMVMKRSFDVVGSLSIIAGLALPMLIIALLVKATSPGPLLYRSRRIGQRGEPFDMLKFRSMRVGADRELQALLEAQGTAEEPLFKVQNDPRITSIGRFLRKYSLDELPQLFNVLVGSMSLIGPRPQVAAEVALYTDAHHRRLIMRPGVTGLWQVSGRSELEWEQAVRLDLYYIENWSLTGDIGILFRTFKAVVFPGGSAH</sequence>
<dbReference type="Pfam" id="PF13727">
    <property type="entry name" value="CoA_binding_3"/>
    <property type="match status" value="1"/>
</dbReference>
<dbReference type="GO" id="GO:0016780">
    <property type="term" value="F:phosphotransferase activity, for other substituted phosphate groups"/>
    <property type="evidence" value="ECO:0007669"/>
    <property type="project" value="TreeGrafter"/>
</dbReference>
<dbReference type="InterPro" id="IPR003362">
    <property type="entry name" value="Bact_transf"/>
</dbReference>
<dbReference type="NCBIfam" id="TIGR03025">
    <property type="entry name" value="EPS_sugtrans"/>
    <property type="match status" value="1"/>
</dbReference>
<evidence type="ECO:0000259" key="8">
    <source>
        <dbReference type="Pfam" id="PF02397"/>
    </source>
</evidence>
<evidence type="ECO:0000256" key="7">
    <source>
        <dbReference type="SAM" id="Phobius"/>
    </source>
</evidence>
<keyword evidence="3 9" id="KW-0808">Transferase</keyword>
<comment type="caution">
    <text evidence="9">The sequence shown here is derived from an EMBL/GenBank/DDBJ whole genome shotgun (WGS) entry which is preliminary data.</text>
</comment>
<accession>A0A2T0YEW9</accession>
<dbReference type="EMBL" id="PVTY01000015">
    <property type="protein sequence ID" value="PRZ13400.1"/>
    <property type="molecule type" value="Genomic_DNA"/>
</dbReference>
<keyword evidence="6 7" id="KW-0472">Membrane</keyword>
<evidence type="ECO:0000256" key="3">
    <source>
        <dbReference type="ARBA" id="ARBA00022679"/>
    </source>
</evidence>
<feature type="transmembrane region" description="Helical" evidence="7">
    <location>
        <begin position="147"/>
        <end position="165"/>
    </location>
</feature>
<evidence type="ECO:0000313" key="10">
    <source>
        <dbReference type="Proteomes" id="UP000238217"/>
    </source>
</evidence>
<evidence type="ECO:0000313" key="9">
    <source>
        <dbReference type="EMBL" id="PRZ13400.1"/>
    </source>
</evidence>
<feature type="domain" description="Bacterial sugar transferase" evidence="8">
    <location>
        <begin position="378"/>
        <end position="566"/>
    </location>
</feature>
<organism evidence="9 10">
    <name type="scientific">Nesterenkonia sandarakina</name>
    <dbReference type="NCBI Taxonomy" id="272918"/>
    <lineage>
        <taxon>Bacteria</taxon>
        <taxon>Bacillati</taxon>
        <taxon>Actinomycetota</taxon>
        <taxon>Actinomycetes</taxon>
        <taxon>Micrococcales</taxon>
        <taxon>Micrococcaceae</taxon>
        <taxon>Nesterenkonia</taxon>
    </lineage>
</organism>
<dbReference type="InterPro" id="IPR017475">
    <property type="entry name" value="EPS_sugar_tfrase"/>
</dbReference>
<comment type="similarity">
    <text evidence="2">Belongs to the bacterial sugar transferase family.</text>
</comment>
<keyword evidence="10" id="KW-1185">Reference proteome</keyword>
<evidence type="ECO:0000256" key="4">
    <source>
        <dbReference type="ARBA" id="ARBA00022692"/>
    </source>
</evidence>
<evidence type="ECO:0000256" key="2">
    <source>
        <dbReference type="ARBA" id="ARBA00006464"/>
    </source>
</evidence>
<comment type="subcellular location">
    <subcellularLocation>
        <location evidence="1">Membrane</location>
        <topology evidence="1">Multi-pass membrane protein</topology>
    </subcellularLocation>
</comment>
<dbReference type="Proteomes" id="UP000238217">
    <property type="component" value="Unassembled WGS sequence"/>
</dbReference>
<feature type="transmembrane region" description="Helical" evidence="7">
    <location>
        <begin position="186"/>
        <end position="203"/>
    </location>
</feature>
<keyword evidence="4 7" id="KW-0812">Transmembrane</keyword>